<dbReference type="SUPFAM" id="SSF56601">
    <property type="entry name" value="beta-lactamase/transpeptidase-like"/>
    <property type="match status" value="1"/>
</dbReference>
<dbReference type="EMBL" id="CP021252">
    <property type="protein sequence ID" value="ART21047.1"/>
    <property type="molecule type" value="Genomic_DNA"/>
</dbReference>
<evidence type="ECO:0000313" key="5">
    <source>
        <dbReference type="Proteomes" id="UP000250197"/>
    </source>
</evidence>
<dbReference type="InterPro" id="IPR012338">
    <property type="entry name" value="Beta-lactam/transpept-like"/>
</dbReference>
<dbReference type="AlphaFoldDB" id="A0A2Z2J3J8"/>
<evidence type="ECO:0000259" key="2">
    <source>
        <dbReference type="Pfam" id="PF00905"/>
    </source>
</evidence>
<dbReference type="GO" id="GO:0008658">
    <property type="term" value="F:penicillin binding"/>
    <property type="evidence" value="ECO:0007669"/>
    <property type="project" value="InterPro"/>
</dbReference>
<dbReference type="Proteomes" id="UP000250197">
    <property type="component" value="Chromosome"/>
</dbReference>
<dbReference type="PANTHER" id="PTHR30627:SF24">
    <property type="entry name" value="PENICILLIN-BINDING PROTEIN 4B"/>
    <property type="match status" value="1"/>
</dbReference>
<keyword evidence="4" id="KW-0132">Cell division</keyword>
<dbReference type="Gene3D" id="3.40.710.10">
    <property type="entry name" value="DD-peptidase/beta-lactamase superfamily"/>
    <property type="match status" value="1"/>
</dbReference>
<reference evidence="4 5" key="1">
    <citation type="submission" date="2017-05" db="EMBL/GenBank/DDBJ databases">
        <title>Complete genome sequence of Corynebacterium striatum KC-Na-1 isolated from Neophocaena asiaeorientalis in Korea.</title>
        <authorList>
            <person name="Kim J.H."/>
            <person name="Lee K."/>
        </authorList>
    </citation>
    <scope>NUCLEOTIDE SEQUENCE [LARGE SCALE GENOMIC DNA]</scope>
    <source>
        <strain evidence="4 5">KC-Na-01</strain>
    </source>
</reference>
<dbReference type="GO" id="GO:0071555">
    <property type="term" value="P:cell wall organization"/>
    <property type="evidence" value="ECO:0007669"/>
    <property type="project" value="TreeGrafter"/>
</dbReference>
<evidence type="ECO:0000313" key="4">
    <source>
        <dbReference type="EMBL" id="ART21047.1"/>
    </source>
</evidence>
<name>A0A2Z2J3J8_CORST</name>
<keyword evidence="1" id="KW-0732">Signal</keyword>
<dbReference type="GO" id="GO:0071972">
    <property type="term" value="F:peptidoglycan L,D-transpeptidase activity"/>
    <property type="evidence" value="ECO:0007669"/>
    <property type="project" value="TreeGrafter"/>
</dbReference>
<dbReference type="InterPro" id="IPR001460">
    <property type="entry name" value="PCN-bd_Tpept"/>
</dbReference>
<protein>
    <submittedName>
        <fullName evidence="4">Cell division protein FtsI</fullName>
    </submittedName>
</protein>
<dbReference type="GO" id="GO:0046677">
    <property type="term" value="P:response to antibiotic"/>
    <property type="evidence" value="ECO:0007669"/>
    <property type="project" value="InterPro"/>
</dbReference>
<dbReference type="Pfam" id="PF05223">
    <property type="entry name" value="MecA_N"/>
    <property type="match status" value="1"/>
</dbReference>
<evidence type="ECO:0000256" key="1">
    <source>
        <dbReference type="SAM" id="SignalP"/>
    </source>
</evidence>
<dbReference type="GO" id="GO:0051301">
    <property type="term" value="P:cell division"/>
    <property type="evidence" value="ECO:0007669"/>
    <property type="project" value="UniProtKB-KW"/>
</dbReference>
<dbReference type="InterPro" id="IPR032710">
    <property type="entry name" value="NTF2-like_dom_sf"/>
</dbReference>
<dbReference type="GO" id="GO:0005886">
    <property type="term" value="C:plasma membrane"/>
    <property type="evidence" value="ECO:0007669"/>
    <property type="project" value="TreeGrafter"/>
</dbReference>
<sequence length="616" mass="65244">MKKMVVLLCAASVGASSLVACTPKPVSAEPVAEEFISDMESRNNEALAELVDDPDAATSILDATYSGLQAEGLDIELGEVTQDEAHATAKYKVTWDLPKDSTLSYDTEMTLTKKDKDWQVRWQPSLVHPNLGAHQHLELRAIAAKRASVVSSDGVELMSPGLQYRLVVNTTEAGDVRPLAAKISSALGEAHSQDDSVPEKEAGELAKELESVEGDYSVVMLNEKQVEAVRARLGEPQGVRFNEEPALITRETGLAPDILARVRSLVSDEIDGKSGWSVSVVNENGAALSDVALHAPEASPSIRVSLDYNVQRAAQEAVNLRADSEAMLVAIRPSNGEILAVAQTERADEKGDIALQGQFPPGSVFKIITASAAVDKQGATADTIVPCPGTMDFYGRTVTNYNGFSLGSVPMRQAFAQSCNTTFAEVSTNLKEGELKNTGKEFGLGLDYEIPGLTTITGSIPEGKTPLDRTESGYGQGADLVSPFGMALVSATVAAGKTPLPTLISTHKTKASEEVQPPSPYVLDNVREMMRAVVTGGTAAGMQAGGTIYGKTGEAEINGGSHAWFTGYREDDIAFATLVVLGGDSETSVQVTDNFLQKLDSYRAQGHPAGPTGQEG</sequence>
<dbReference type="InterPro" id="IPR050515">
    <property type="entry name" value="Beta-lactam/transpept"/>
</dbReference>
<dbReference type="SUPFAM" id="SSF54427">
    <property type="entry name" value="NTF2-like"/>
    <property type="match status" value="1"/>
</dbReference>
<accession>A0A2Z2J3J8</accession>
<feature type="chain" id="PRO_5039299730" evidence="1">
    <location>
        <begin position="21"/>
        <end position="616"/>
    </location>
</feature>
<feature type="signal peptide" evidence="1">
    <location>
        <begin position="1"/>
        <end position="20"/>
    </location>
</feature>
<organism evidence="4 5">
    <name type="scientific">Corynebacterium striatum</name>
    <dbReference type="NCBI Taxonomy" id="43770"/>
    <lineage>
        <taxon>Bacteria</taxon>
        <taxon>Bacillati</taxon>
        <taxon>Actinomycetota</taxon>
        <taxon>Actinomycetes</taxon>
        <taxon>Mycobacteriales</taxon>
        <taxon>Corynebacteriaceae</taxon>
        <taxon>Corynebacterium</taxon>
    </lineage>
</organism>
<dbReference type="PROSITE" id="PS51257">
    <property type="entry name" value="PROKAR_LIPOPROTEIN"/>
    <property type="match status" value="1"/>
</dbReference>
<evidence type="ECO:0000259" key="3">
    <source>
        <dbReference type="Pfam" id="PF05223"/>
    </source>
</evidence>
<dbReference type="PANTHER" id="PTHR30627">
    <property type="entry name" value="PEPTIDOGLYCAN D,D-TRANSPEPTIDASE"/>
    <property type="match status" value="1"/>
</dbReference>
<dbReference type="Gene3D" id="3.10.450.100">
    <property type="entry name" value="NTF2-like, domain 1"/>
    <property type="match status" value="1"/>
</dbReference>
<proteinExistence type="predicted"/>
<dbReference type="InterPro" id="IPR007887">
    <property type="entry name" value="MecA_N"/>
</dbReference>
<gene>
    <name evidence="4" type="ORF">CBE89_05675</name>
</gene>
<dbReference type="KEGG" id="cstr:CBE89_05675"/>
<dbReference type="Pfam" id="PF00905">
    <property type="entry name" value="Transpeptidase"/>
    <property type="match status" value="1"/>
</dbReference>
<feature type="domain" description="Penicillin-binding protein transpeptidase" evidence="2">
    <location>
        <begin position="327"/>
        <end position="583"/>
    </location>
</feature>
<feature type="domain" description="NTF2-like N-terminal transpeptidase" evidence="3">
    <location>
        <begin position="27"/>
        <end position="135"/>
    </location>
</feature>
<dbReference type="RefSeq" id="WP_086891162.1">
    <property type="nucleotide sequence ID" value="NZ_CP021252.1"/>
</dbReference>
<keyword evidence="4" id="KW-0131">Cell cycle</keyword>